<dbReference type="EC" id="2.1.1.148" evidence="1"/>
<comment type="caution">
    <text evidence="1">Lacks conserved residue(s) required for the propagation of feature annotation.</text>
</comment>
<dbReference type="GO" id="GO:0006235">
    <property type="term" value="P:dTTP biosynthetic process"/>
    <property type="evidence" value="ECO:0007669"/>
    <property type="project" value="UniProtKB-UniRule"/>
</dbReference>
<dbReference type="Gene3D" id="3.30.1360.170">
    <property type="match status" value="1"/>
</dbReference>
<dbReference type="SUPFAM" id="SSF69796">
    <property type="entry name" value="Thymidylate synthase-complementing protein Thy1"/>
    <property type="match status" value="1"/>
</dbReference>
<dbReference type="PANTHER" id="PTHR34934">
    <property type="entry name" value="FLAVIN-DEPENDENT THYMIDYLATE SYNTHASE"/>
    <property type="match status" value="1"/>
</dbReference>
<feature type="binding site" evidence="1">
    <location>
        <position position="192"/>
    </location>
    <ligand>
        <name>dUMP</name>
        <dbReference type="ChEBI" id="CHEBI:246422"/>
        <note>ligand shared between dimeric partners</note>
    </ligand>
</feature>
<dbReference type="InterPro" id="IPR036098">
    <property type="entry name" value="Thymidylate_synthase_ThyX_sf"/>
</dbReference>
<evidence type="ECO:0000313" key="2">
    <source>
        <dbReference type="EMBL" id="HIV63127.1"/>
    </source>
</evidence>
<dbReference type="GO" id="GO:0050797">
    <property type="term" value="F:thymidylate synthase (FAD) activity"/>
    <property type="evidence" value="ECO:0007669"/>
    <property type="project" value="UniProtKB-UniRule"/>
</dbReference>
<keyword evidence="1" id="KW-0545">Nucleotide biosynthesis</keyword>
<comment type="catalytic activity">
    <reaction evidence="1">
        <text>dUMP + (6R)-5,10-methylene-5,6,7,8-tetrahydrofolate + NADPH + H(+) = dTMP + (6S)-5,6,7,8-tetrahydrofolate + NADP(+)</text>
        <dbReference type="Rhea" id="RHEA:29043"/>
        <dbReference type="ChEBI" id="CHEBI:15378"/>
        <dbReference type="ChEBI" id="CHEBI:15636"/>
        <dbReference type="ChEBI" id="CHEBI:57453"/>
        <dbReference type="ChEBI" id="CHEBI:57783"/>
        <dbReference type="ChEBI" id="CHEBI:58349"/>
        <dbReference type="ChEBI" id="CHEBI:63528"/>
        <dbReference type="ChEBI" id="CHEBI:246422"/>
        <dbReference type="EC" id="2.1.1.148"/>
    </reaction>
</comment>
<keyword evidence="1" id="KW-0274">FAD</keyword>
<dbReference type="GO" id="GO:0006231">
    <property type="term" value="P:dTMP biosynthetic process"/>
    <property type="evidence" value="ECO:0007669"/>
    <property type="project" value="UniProtKB-UniRule"/>
</dbReference>
<dbReference type="EMBL" id="DXIE01000058">
    <property type="protein sequence ID" value="HIV63127.1"/>
    <property type="molecule type" value="Genomic_DNA"/>
</dbReference>
<feature type="binding site" evidence="1">
    <location>
        <position position="55"/>
    </location>
    <ligand>
        <name>FAD</name>
        <dbReference type="ChEBI" id="CHEBI:57692"/>
        <note>ligand shared between neighboring subunits</note>
    </ligand>
</feature>
<feature type="binding site" evidence="1">
    <location>
        <position position="187"/>
    </location>
    <ligand>
        <name>FAD</name>
        <dbReference type="ChEBI" id="CHEBI:57692"/>
        <note>ligand shared between neighboring subunits</note>
    </ligand>
</feature>
<evidence type="ECO:0000313" key="3">
    <source>
        <dbReference type="Proteomes" id="UP000886808"/>
    </source>
</evidence>
<dbReference type="NCBIfam" id="TIGR02170">
    <property type="entry name" value="thyX"/>
    <property type="match status" value="1"/>
</dbReference>
<feature type="binding site" description="in other chain" evidence="1">
    <location>
        <begin position="89"/>
        <end position="91"/>
    </location>
    <ligand>
        <name>dUMP</name>
        <dbReference type="ChEBI" id="CHEBI:246422"/>
        <note>ligand shared between dimeric partners</note>
    </ligand>
</feature>
<feature type="binding site" description="in other chain" evidence="1">
    <location>
        <position position="165"/>
    </location>
    <ligand>
        <name>dUMP</name>
        <dbReference type="ChEBI" id="CHEBI:246422"/>
        <note>ligand shared between dimeric partners</note>
    </ligand>
</feature>
<comment type="pathway">
    <text evidence="1">Pyrimidine metabolism; dTTP biosynthesis.</text>
</comment>
<dbReference type="GO" id="GO:0050660">
    <property type="term" value="F:flavin adenine dinucleotide binding"/>
    <property type="evidence" value="ECO:0007669"/>
    <property type="project" value="UniProtKB-UniRule"/>
</dbReference>
<organism evidence="2 3">
    <name type="scientific">Candidatus Butyricicoccus avistercoris</name>
    <dbReference type="NCBI Taxonomy" id="2838518"/>
    <lineage>
        <taxon>Bacteria</taxon>
        <taxon>Bacillati</taxon>
        <taxon>Bacillota</taxon>
        <taxon>Clostridia</taxon>
        <taxon>Eubacteriales</taxon>
        <taxon>Butyricicoccaceae</taxon>
        <taxon>Butyricicoccus</taxon>
    </lineage>
</organism>
<comment type="similarity">
    <text evidence="1">Belongs to the thymidylate synthase ThyX family.</text>
</comment>
<name>A0A9D1PL69_9FIRM</name>
<feature type="binding site" evidence="1">
    <location>
        <begin position="76"/>
        <end position="79"/>
    </location>
    <ligand>
        <name>dUMP</name>
        <dbReference type="ChEBI" id="CHEBI:246422"/>
        <note>ligand shared between dimeric partners</note>
    </ligand>
</feature>
<keyword evidence="1 2" id="KW-0808">Transferase</keyword>
<dbReference type="Pfam" id="PF02511">
    <property type="entry name" value="Thy1"/>
    <property type="match status" value="1"/>
</dbReference>
<dbReference type="Proteomes" id="UP000886808">
    <property type="component" value="Unassembled WGS sequence"/>
</dbReference>
<dbReference type="GO" id="GO:0032259">
    <property type="term" value="P:methylation"/>
    <property type="evidence" value="ECO:0007669"/>
    <property type="project" value="UniProtKB-KW"/>
</dbReference>
<dbReference type="GO" id="GO:0070402">
    <property type="term" value="F:NADPH binding"/>
    <property type="evidence" value="ECO:0007669"/>
    <property type="project" value="TreeGrafter"/>
</dbReference>
<comment type="caution">
    <text evidence="2">The sequence shown here is derived from an EMBL/GenBank/DDBJ whole genome shotgun (WGS) entry which is preliminary data.</text>
</comment>
<proteinExistence type="inferred from homology"/>
<keyword evidence="1" id="KW-0285">Flavoprotein</keyword>
<comment type="cofactor">
    <cofactor evidence="1">
        <name>FAD</name>
        <dbReference type="ChEBI" id="CHEBI:57692"/>
    </cofactor>
    <text evidence="1">Binds 4 FAD per tetramer. Each FAD binding site is formed by three monomers.</text>
</comment>
<protein>
    <recommendedName>
        <fullName evidence="1">Flavin-dependent thymidylate synthase</fullName>
        <shortName evidence="1">FDTS</shortName>
        <ecNumber evidence="1">2.1.1.148</ecNumber>
    </recommendedName>
    <alternativeName>
        <fullName evidence="1">FAD-dependent thymidylate synthase</fullName>
    </alternativeName>
    <alternativeName>
        <fullName evidence="1">Thymidylate synthase ThyX</fullName>
        <shortName evidence="1">TS</shortName>
        <shortName evidence="1">TSase</shortName>
    </alternativeName>
</protein>
<comment type="function">
    <text evidence="1">Catalyzes the reductive methylation of 2'-deoxyuridine-5'-monophosphate (dUMP) to 2'-deoxythymidine-5'-monophosphate (dTMP) while utilizing 5,10-methylenetetrahydrofolate (mTHF) as the methyl donor, and NADPH and FADH(2) as the reductant.</text>
</comment>
<dbReference type="AlphaFoldDB" id="A0A9D1PL69"/>
<feature type="binding site" evidence="1">
    <location>
        <begin position="79"/>
        <end position="81"/>
    </location>
    <ligand>
        <name>FAD</name>
        <dbReference type="ChEBI" id="CHEBI:57692"/>
        <note>ligand shared between neighboring subunits</note>
    </ligand>
</feature>
<accession>A0A9D1PL69</accession>
<dbReference type="InterPro" id="IPR003669">
    <property type="entry name" value="Thymidylate_synthase_ThyX"/>
</dbReference>
<dbReference type="PROSITE" id="PS51331">
    <property type="entry name" value="THYX"/>
    <property type="match status" value="1"/>
</dbReference>
<dbReference type="HAMAP" id="MF_01408">
    <property type="entry name" value="ThyX"/>
    <property type="match status" value="1"/>
</dbReference>
<feature type="active site" description="Involved in ionization of N3 of dUMP, leading to its activation" evidence="1">
    <location>
        <position position="192"/>
    </location>
</feature>
<comment type="subunit">
    <text evidence="1">Homotetramer.</text>
</comment>
<evidence type="ECO:0000256" key="1">
    <source>
        <dbReference type="HAMAP-Rule" id="MF_01408"/>
    </source>
</evidence>
<reference evidence="2" key="1">
    <citation type="journal article" date="2021" name="PeerJ">
        <title>Extensive microbial diversity within the chicken gut microbiome revealed by metagenomics and culture.</title>
        <authorList>
            <person name="Gilroy R."/>
            <person name="Ravi A."/>
            <person name="Getino M."/>
            <person name="Pursley I."/>
            <person name="Horton D.L."/>
            <person name="Alikhan N.F."/>
            <person name="Baker D."/>
            <person name="Gharbi K."/>
            <person name="Hall N."/>
            <person name="Watson M."/>
            <person name="Adriaenssens E.M."/>
            <person name="Foster-Nyarko E."/>
            <person name="Jarju S."/>
            <person name="Secka A."/>
            <person name="Antonio M."/>
            <person name="Oren A."/>
            <person name="Chaudhuri R.R."/>
            <person name="La Ragione R."/>
            <person name="Hildebrand F."/>
            <person name="Pallen M.J."/>
        </authorList>
    </citation>
    <scope>NUCLEOTIDE SEQUENCE</scope>
    <source>
        <strain evidence="2">CHK193-4272</strain>
    </source>
</reference>
<reference evidence="2" key="2">
    <citation type="submission" date="2021-04" db="EMBL/GenBank/DDBJ databases">
        <authorList>
            <person name="Gilroy R."/>
        </authorList>
    </citation>
    <scope>NUCLEOTIDE SEQUENCE</scope>
    <source>
        <strain evidence="2">CHK193-4272</strain>
    </source>
</reference>
<keyword evidence="1" id="KW-0521">NADP</keyword>
<dbReference type="CDD" id="cd20175">
    <property type="entry name" value="ThyX"/>
    <property type="match status" value="1"/>
</dbReference>
<dbReference type="PANTHER" id="PTHR34934:SF1">
    <property type="entry name" value="FLAVIN-DEPENDENT THYMIDYLATE SYNTHASE"/>
    <property type="match status" value="1"/>
</dbReference>
<feature type="binding site" evidence="1">
    <location>
        <begin position="181"/>
        <end position="183"/>
    </location>
    <ligand>
        <name>FAD</name>
        <dbReference type="ChEBI" id="CHEBI:57692"/>
        <note>ligand shared between neighboring subunits</note>
    </ligand>
</feature>
<keyword evidence="1 2" id="KW-0489">Methyltransferase</keyword>
<gene>
    <name evidence="1 2" type="primary">thyX</name>
    <name evidence="2" type="ORF">H9746_09880</name>
</gene>
<sequence length="260" mass="29528">MKVRLIAHTPDPERLIAGAAKNCYSSTDVDGIFEGLTDEKVESFLGMLTEIGHESPIEHVSFSFAIEGVSRSLLAQITRHRIASFSVQSQRYVKERGFEYIIPPEIECISEAKEKFVKAMEDDQRTYEELTAILYKKHFDAFLAEGLDEKKAKSKAEKKAIEDARYVLPNACATRIMMTVNARSLQNFFRLRCCNRAQWEIRELAEKMYALVYEVAPTLFSKSGPSCVDGACTEGNMTCGKACQVREYYKSMREKLANKK</sequence>
<dbReference type="GO" id="GO:0004799">
    <property type="term" value="F:thymidylate synthase activity"/>
    <property type="evidence" value="ECO:0007669"/>
    <property type="project" value="TreeGrafter"/>
</dbReference>